<organism evidence="1 2">
    <name type="scientific">Phytophthora sojae (strain P6497)</name>
    <name type="common">Soybean stem and root rot agent</name>
    <name type="synonym">Phytophthora megasperma f. sp. glycines</name>
    <dbReference type="NCBI Taxonomy" id="1094619"/>
    <lineage>
        <taxon>Eukaryota</taxon>
        <taxon>Sar</taxon>
        <taxon>Stramenopiles</taxon>
        <taxon>Oomycota</taxon>
        <taxon>Peronosporomycetes</taxon>
        <taxon>Peronosporales</taxon>
        <taxon>Peronosporaceae</taxon>
        <taxon>Phytophthora</taxon>
    </lineage>
</organism>
<dbReference type="AlphaFoldDB" id="G4ZS60"/>
<reference evidence="1 2" key="1">
    <citation type="journal article" date="2006" name="Science">
        <title>Phytophthora genome sequences uncover evolutionary origins and mechanisms of pathogenesis.</title>
        <authorList>
            <person name="Tyler B.M."/>
            <person name="Tripathy S."/>
            <person name="Zhang X."/>
            <person name="Dehal P."/>
            <person name="Jiang R.H."/>
            <person name="Aerts A."/>
            <person name="Arredondo F.D."/>
            <person name="Baxter L."/>
            <person name="Bensasson D."/>
            <person name="Beynon J.L."/>
            <person name="Chapman J."/>
            <person name="Damasceno C.M."/>
            <person name="Dorrance A.E."/>
            <person name="Dou D."/>
            <person name="Dickerman A.W."/>
            <person name="Dubchak I.L."/>
            <person name="Garbelotto M."/>
            <person name="Gijzen M."/>
            <person name="Gordon S.G."/>
            <person name="Govers F."/>
            <person name="Grunwald N.J."/>
            <person name="Huang W."/>
            <person name="Ivors K.L."/>
            <person name="Jones R.W."/>
            <person name="Kamoun S."/>
            <person name="Krampis K."/>
            <person name="Lamour K.H."/>
            <person name="Lee M.K."/>
            <person name="McDonald W.H."/>
            <person name="Medina M."/>
            <person name="Meijer H.J."/>
            <person name="Nordberg E.K."/>
            <person name="Maclean D.J."/>
            <person name="Ospina-Giraldo M.D."/>
            <person name="Morris P.F."/>
            <person name="Phuntumart V."/>
            <person name="Putnam N.H."/>
            <person name="Rash S."/>
            <person name="Rose J.K."/>
            <person name="Sakihama Y."/>
            <person name="Salamov A.A."/>
            <person name="Savidor A."/>
            <person name="Scheuring C.F."/>
            <person name="Smith B.M."/>
            <person name="Sobral B.W."/>
            <person name="Terry A."/>
            <person name="Torto-Alalibo T.A."/>
            <person name="Win J."/>
            <person name="Xu Z."/>
            <person name="Zhang H."/>
            <person name="Grigoriev I.V."/>
            <person name="Rokhsar D.S."/>
            <person name="Boore J.L."/>
        </authorList>
    </citation>
    <scope>NUCLEOTIDE SEQUENCE [LARGE SCALE GENOMIC DNA]</scope>
    <source>
        <strain evidence="1 2">P6497</strain>
    </source>
</reference>
<proteinExistence type="predicted"/>
<keyword evidence="2" id="KW-1185">Reference proteome</keyword>
<evidence type="ECO:0000313" key="2">
    <source>
        <dbReference type="Proteomes" id="UP000002640"/>
    </source>
</evidence>
<dbReference type="KEGG" id="psoj:PHYSODRAFT_512049"/>
<protein>
    <submittedName>
        <fullName evidence="1">Uncharacterized protein</fullName>
    </submittedName>
</protein>
<evidence type="ECO:0000313" key="1">
    <source>
        <dbReference type="EMBL" id="EGZ14356.1"/>
    </source>
</evidence>
<gene>
    <name evidence="1" type="ORF">PHYSODRAFT_512049</name>
</gene>
<dbReference type="EMBL" id="JH159156">
    <property type="protein sequence ID" value="EGZ14356.1"/>
    <property type="molecule type" value="Genomic_DNA"/>
</dbReference>
<dbReference type="InParanoid" id="G4ZS60"/>
<accession>G4ZS60</accession>
<dbReference type="RefSeq" id="XP_009531785.1">
    <property type="nucleotide sequence ID" value="XM_009533490.1"/>
</dbReference>
<name>G4ZS60_PHYSP</name>
<sequence>MSSNITLSSKTIVKNGYNNQLHYNVRGSVVNFKNAQIAVESINIYNSQFNIDSDTYENNTFKLLMPTARTFSTVQITLSSGYYSYANINSAVQAACISAGAYLIDSNGNNVYFFNLSETPTFYSAQIDLLPVPTALGTYTRPPSCLYSSAGSGLPTSFPYTPKLVIDNEEFGSIIGFPLGQWPTSSVYTKQSFLSPISPQINPTACYQVRCNLVKNPYSIPDDILTTFNTAGTTIGQLISYRPNEFNWVSIPDGSFNSVRITIVDQDERFVKFNDSNMLIGLSIRQNPNKKMNYFIVSVI</sequence>
<dbReference type="Proteomes" id="UP000002640">
    <property type="component" value="Unassembled WGS sequence"/>
</dbReference>
<dbReference type="GeneID" id="20659310"/>